<dbReference type="Proteomes" id="UP000177480">
    <property type="component" value="Unassembled WGS sequence"/>
</dbReference>
<gene>
    <name evidence="1" type="ORF">A2719_00625</name>
</gene>
<name>A0A1G2G013_9BACT</name>
<organism evidence="1 2">
    <name type="scientific">Candidatus Ryanbacteria bacterium RIFCSPHIGHO2_01_FULL_45_22</name>
    <dbReference type="NCBI Taxonomy" id="1802114"/>
    <lineage>
        <taxon>Bacteria</taxon>
        <taxon>Candidatus Ryaniibacteriota</taxon>
    </lineage>
</organism>
<accession>A0A1G2G013</accession>
<comment type="caution">
    <text evidence="1">The sequence shown here is derived from an EMBL/GenBank/DDBJ whole genome shotgun (WGS) entry which is preliminary data.</text>
</comment>
<sequence length="206" mass="23737">MGILEKLFGSHAFVKMLKLFYLNPEQVFPSQEVARRTHTKQDVTRRELRLLLSIGLIRKATQTVEEEPIEPNKKSKKITISGYMLDASFQLLHELRDLILTVAPLSKQELANRLRHVGRVKLAVLSGIFLKRNDSRIDMLIVGDNLKKGQLDLTLRSIESEVGKELSYAILETSDFKYRMGMNDKFVRDVFDYPHEVIIDKIGLVR</sequence>
<dbReference type="AlphaFoldDB" id="A0A1G2G013"/>
<reference evidence="1 2" key="1">
    <citation type="journal article" date="2016" name="Nat. Commun.">
        <title>Thousands of microbial genomes shed light on interconnected biogeochemical processes in an aquifer system.</title>
        <authorList>
            <person name="Anantharaman K."/>
            <person name="Brown C.T."/>
            <person name="Hug L.A."/>
            <person name="Sharon I."/>
            <person name="Castelle C.J."/>
            <person name="Probst A.J."/>
            <person name="Thomas B.C."/>
            <person name="Singh A."/>
            <person name="Wilkins M.J."/>
            <person name="Karaoz U."/>
            <person name="Brodie E.L."/>
            <person name="Williams K.H."/>
            <person name="Hubbard S.S."/>
            <person name="Banfield J.F."/>
        </authorList>
    </citation>
    <scope>NUCLEOTIDE SEQUENCE [LARGE SCALE GENOMIC DNA]</scope>
</reference>
<protein>
    <recommendedName>
        <fullName evidence="3">Polymerase beta nucleotidyltransferase domain-containing protein</fullName>
    </recommendedName>
</protein>
<evidence type="ECO:0000313" key="1">
    <source>
        <dbReference type="EMBL" id="OGZ43190.1"/>
    </source>
</evidence>
<evidence type="ECO:0008006" key="3">
    <source>
        <dbReference type="Google" id="ProtNLM"/>
    </source>
</evidence>
<evidence type="ECO:0000313" key="2">
    <source>
        <dbReference type="Proteomes" id="UP000177480"/>
    </source>
</evidence>
<dbReference type="STRING" id="1802114.A2719_00625"/>
<proteinExistence type="predicted"/>
<dbReference type="EMBL" id="MHNK01000019">
    <property type="protein sequence ID" value="OGZ43190.1"/>
    <property type="molecule type" value="Genomic_DNA"/>
</dbReference>